<dbReference type="EMBL" id="MVCE01000002">
    <property type="protein sequence ID" value="PGF35000.1"/>
    <property type="molecule type" value="Genomic_DNA"/>
</dbReference>
<dbReference type="Gene3D" id="3.40.50.1240">
    <property type="entry name" value="Phosphoglycerate mutase-like"/>
    <property type="match status" value="1"/>
</dbReference>
<gene>
    <name evidence="1" type="ORF">B1B09_05145</name>
</gene>
<name>A0A2B7JRH2_CUTAC</name>
<comment type="caution">
    <text evidence="1">The sequence shown here is derived from an EMBL/GenBank/DDBJ whole genome shotgun (WGS) entry which is preliminary data.</text>
</comment>
<sequence>MGRAGFAAREVSERETMGATTTVHLLRHGEVDNPTGVLYGCMPGYHLSPLGRRMAARAAEHFAGAELSALVSSPLERARETMAPIAALHPGLEVRIDSDVIEAANVFEGQVFGKGNKALRSPRNWRYLSNPLTPSWGEPYVEIAERMTRAIMRAAEEVPAGGQALIVSHQLPIWIARCAAEGRRLPHDPRFRKCTLASVTSFGVLHGRIVRVDYCEPARDLIPAKDRRANISAGGAQG</sequence>
<dbReference type="InterPro" id="IPR050275">
    <property type="entry name" value="PGM_Phosphatase"/>
</dbReference>
<dbReference type="InterPro" id="IPR013078">
    <property type="entry name" value="His_Pase_superF_clade-1"/>
</dbReference>
<accession>A0A2B7JRH2</accession>
<dbReference type="SMART" id="SM00855">
    <property type="entry name" value="PGAM"/>
    <property type="match status" value="1"/>
</dbReference>
<proteinExistence type="predicted"/>
<evidence type="ECO:0000313" key="2">
    <source>
        <dbReference type="Proteomes" id="UP000226191"/>
    </source>
</evidence>
<organism evidence="1 2">
    <name type="scientific">Cutibacterium acnes</name>
    <name type="common">Propionibacterium acnes</name>
    <dbReference type="NCBI Taxonomy" id="1747"/>
    <lineage>
        <taxon>Bacteria</taxon>
        <taxon>Bacillati</taxon>
        <taxon>Actinomycetota</taxon>
        <taxon>Actinomycetes</taxon>
        <taxon>Propionibacteriales</taxon>
        <taxon>Propionibacteriaceae</taxon>
        <taxon>Cutibacterium</taxon>
    </lineage>
</organism>
<dbReference type="SUPFAM" id="SSF53254">
    <property type="entry name" value="Phosphoglycerate mutase-like"/>
    <property type="match status" value="1"/>
</dbReference>
<dbReference type="CDD" id="cd07067">
    <property type="entry name" value="HP_PGM_like"/>
    <property type="match status" value="1"/>
</dbReference>
<dbReference type="GO" id="GO:0005737">
    <property type="term" value="C:cytoplasm"/>
    <property type="evidence" value="ECO:0007669"/>
    <property type="project" value="TreeGrafter"/>
</dbReference>
<reference evidence="1 2" key="1">
    <citation type="submission" date="2017-02" db="EMBL/GenBank/DDBJ databases">
        <title>Prevalence of linear plasmids in Cutibacterium acnes isolates obtained from cancerous prostatic tissue.</title>
        <authorList>
            <person name="Davidsson S."/>
            <person name="Bruggemann H."/>
        </authorList>
    </citation>
    <scope>NUCLEOTIDE SEQUENCE [LARGE SCALE GENOMIC DNA]</scope>
    <source>
        <strain evidence="1 2">11-78</strain>
    </source>
</reference>
<dbReference type="Proteomes" id="UP000226191">
    <property type="component" value="Unassembled WGS sequence"/>
</dbReference>
<dbReference type="PANTHER" id="PTHR48100">
    <property type="entry name" value="BROAD-SPECIFICITY PHOSPHATASE YOR283W-RELATED"/>
    <property type="match status" value="1"/>
</dbReference>
<dbReference type="GeneID" id="92856307"/>
<protein>
    <submittedName>
        <fullName evidence="1">Histidine phosphatase family protein</fullName>
    </submittedName>
</protein>
<dbReference type="AlphaFoldDB" id="A0A2B7JRH2"/>
<dbReference type="PANTHER" id="PTHR48100:SF51">
    <property type="entry name" value="PHOSPHOGLYCERATE MUTASE"/>
    <property type="match status" value="1"/>
</dbReference>
<dbReference type="RefSeq" id="WP_002517064.1">
    <property type="nucleotide sequence ID" value="NZ_AP019664.1"/>
</dbReference>
<evidence type="ECO:0000313" key="1">
    <source>
        <dbReference type="EMBL" id="PGF35000.1"/>
    </source>
</evidence>
<dbReference type="InterPro" id="IPR029033">
    <property type="entry name" value="His_PPase_superfam"/>
</dbReference>
<dbReference type="GO" id="GO:0016791">
    <property type="term" value="F:phosphatase activity"/>
    <property type="evidence" value="ECO:0007669"/>
    <property type="project" value="TreeGrafter"/>
</dbReference>
<dbReference type="OrthoDB" id="3215466at2"/>
<dbReference type="Pfam" id="PF00300">
    <property type="entry name" value="His_Phos_1"/>
    <property type="match status" value="1"/>
</dbReference>